<dbReference type="Proteomes" id="UP000032160">
    <property type="component" value="Chromosome I"/>
</dbReference>
<accession>X5MKM6</accession>
<keyword evidence="3" id="KW-0677">Repeat</keyword>
<evidence type="ECO:0000313" key="6">
    <source>
        <dbReference type="Proteomes" id="UP000032160"/>
    </source>
</evidence>
<reference evidence="5 6" key="1">
    <citation type="journal article" date="2014" name="Front. Genet.">
        <title>Genome and metabolic network of "Candidatus Phaeomarinobacter ectocarpi" Ec32, a new candidate genus of Alphaproteobacteria frequently associated with brown algae.</title>
        <authorList>
            <person name="Dittami S.M."/>
            <person name="Barbeyron T."/>
            <person name="Boyen C."/>
            <person name="Cambefort J."/>
            <person name="Collet G."/>
            <person name="Delage L."/>
            <person name="Gobet A."/>
            <person name="Groisillier A."/>
            <person name="Leblanc C."/>
            <person name="Michel G."/>
            <person name="Scornet D."/>
            <person name="Siegel A."/>
            <person name="Tapia J.E."/>
            <person name="Tonon T."/>
        </authorList>
    </citation>
    <scope>NUCLEOTIDE SEQUENCE [LARGE SCALE GENOMIC DNA]</scope>
    <source>
        <strain evidence="5 6">Ec32</strain>
    </source>
</reference>
<dbReference type="SUPFAM" id="SSF48452">
    <property type="entry name" value="TPR-like"/>
    <property type="match status" value="1"/>
</dbReference>
<dbReference type="OrthoDB" id="9815900at2"/>
<evidence type="ECO:0000256" key="3">
    <source>
        <dbReference type="ARBA" id="ARBA00022737"/>
    </source>
</evidence>
<dbReference type="RefSeq" id="WP_043950938.1">
    <property type="nucleotide sequence ID" value="NZ_HG966617.1"/>
</dbReference>
<sequence>MQTDRQGLSLNTANASAAQFFIDALDDFNRYAGDPISKVDAAIEAAPDFAMAHLFKAHMYATATEPGATREAASILNHVSTLSLDEREASHAAAATHVVAGDWTKAALQLDRHSMDWPHDMVAVQTGHLIDFFRANARDLRDRISRVLPQWPQDMHGRSFLLGMHAFGLEESGDYEAAEASGREAIAQDPADAWAHHAVAHVMEMQGRAEDGIGWMIAREPHWADEGNFFQVHNWWHRALFHLDLEQNAEALKLYDDHVRGEPSSIAVDLVDAAALLWRFDLQRIDTGARWAEVADAWKAHADGALYPFNDLHAAMAYLGADRMTDVEELLADYRSNATDVSEVGRWWLAYGAPLIEGFVAFKKGDYASAVELLHPARYIANAYGGSHAQRDVIDWTLMEAALRGNMQSTAEALANERLTQKPLSPVNRSFITRAQSIG</sequence>
<keyword evidence="4" id="KW-0802">TPR repeat</keyword>
<dbReference type="InterPro" id="IPR033891">
    <property type="entry name" value="TTC38"/>
</dbReference>
<proteinExistence type="inferred from homology"/>
<dbReference type="KEGG" id="pect:BN1012_Phect491"/>
<dbReference type="InterPro" id="IPR011990">
    <property type="entry name" value="TPR-like_helical_dom_sf"/>
</dbReference>
<protein>
    <recommendedName>
        <fullName evidence="2">Tetratricopeptide repeat protein 38</fullName>
    </recommendedName>
</protein>
<dbReference type="Gene3D" id="1.25.40.10">
    <property type="entry name" value="Tetratricopeptide repeat domain"/>
    <property type="match status" value="1"/>
</dbReference>
<dbReference type="AlphaFoldDB" id="X5MKM6"/>
<dbReference type="PANTHER" id="PTHR16263">
    <property type="entry name" value="TETRATRICOPEPTIDE REPEAT PROTEIN 38"/>
    <property type="match status" value="1"/>
</dbReference>
<comment type="similarity">
    <text evidence="1">Belongs to the TTC38 family.</text>
</comment>
<evidence type="ECO:0000256" key="1">
    <source>
        <dbReference type="ARBA" id="ARBA00005857"/>
    </source>
</evidence>
<evidence type="ECO:0000313" key="5">
    <source>
        <dbReference type="EMBL" id="CDO58705.1"/>
    </source>
</evidence>
<evidence type="ECO:0000256" key="2">
    <source>
        <dbReference type="ARBA" id="ARBA00019992"/>
    </source>
</evidence>
<dbReference type="EMBL" id="HG966617">
    <property type="protein sequence ID" value="CDO58705.1"/>
    <property type="molecule type" value="Genomic_DNA"/>
</dbReference>
<gene>
    <name evidence="5" type="ORF">BN1012_Phect491</name>
</gene>
<dbReference type="PANTHER" id="PTHR16263:SF4">
    <property type="entry name" value="TETRATRICOPEPTIDE REPEAT PROTEIN 38"/>
    <property type="match status" value="1"/>
</dbReference>
<dbReference type="PATRIC" id="fig|1458461.3.peg.490"/>
<dbReference type="HOGENOM" id="CLU_029972_1_2_5"/>
<dbReference type="STRING" id="1458461.BN1012_Phect491"/>
<keyword evidence="6" id="KW-1185">Reference proteome</keyword>
<dbReference type="CDD" id="cd05804">
    <property type="entry name" value="StaR_like"/>
    <property type="match status" value="1"/>
</dbReference>
<evidence type="ECO:0000256" key="4">
    <source>
        <dbReference type="ARBA" id="ARBA00022803"/>
    </source>
</evidence>
<name>X5MKM6_9HYPH</name>
<organism evidence="5 6">
    <name type="scientific">Candidatus Phaeomarinibacter ectocarpi</name>
    <dbReference type="NCBI Taxonomy" id="1458461"/>
    <lineage>
        <taxon>Bacteria</taxon>
        <taxon>Pseudomonadati</taxon>
        <taxon>Pseudomonadota</taxon>
        <taxon>Alphaproteobacteria</taxon>
        <taxon>Hyphomicrobiales</taxon>
        <taxon>Parvibaculaceae</taxon>
        <taxon>Candidatus Phaeomarinibacter</taxon>
    </lineage>
</organism>